<evidence type="ECO:0000313" key="1">
    <source>
        <dbReference type="EMBL" id="EFI94375.1"/>
    </source>
</evidence>
<proteinExistence type="predicted"/>
<reference evidence="1 2" key="1">
    <citation type="journal article" date="2010" name="Nat. Biotechnol.">
        <title>Genome sequence of the model mushroom Schizophyllum commune.</title>
        <authorList>
            <person name="Ohm R.A."/>
            <person name="de Jong J.F."/>
            <person name="Lugones L.G."/>
            <person name="Aerts A."/>
            <person name="Kothe E."/>
            <person name="Stajich J.E."/>
            <person name="de Vries R.P."/>
            <person name="Record E."/>
            <person name="Levasseur A."/>
            <person name="Baker S.E."/>
            <person name="Bartholomew K.A."/>
            <person name="Coutinho P.M."/>
            <person name="Erdmann S."/>
            <person name="Fowler T.J."/>
            <person name="Gathman A.C."/>
            <person name="Lombard V."/>
            <person name="Henrissat B."/>
            <person name="Knabe N."/>
            <person name="Kuees U."/>
            <person name="Lilly W.W."/>
            <person name="Lindquist E."/>
            <person name="Lucas S."/>
            <person name="Magnuson J.K."/>
            <person name="Piumi F."/>
            <person name="Raudaskoski M."/>
            <person name="Salamov A."/>
            <person name="Schmutz J."/>
            <person name="Schwarze F.W.M.R."/>
            <person name="vanKuyk P.A."/>
            <person name="Horton J.S."/>
            <person name="Grigoriev I.V."/>
            <person name="Woesten H.A.B."/>
        </authorList>
    </citation>
    <scope>NUCLEOTIDE SEQUENCE [LARGE SCALE GENOMIC DNA]</scope>
    <source>
        <strain evidence="2">H4-8 / FGSC 9210</strain>
    </source>
</reference>
<organism evidence="2">
    <name type="scientific">Schizophyllum commune (strain H4-8 / FGSC 9210)</name>
    <name type="common">Split gill fungus</name>
    <dbReference type="NCBI Taxonomy" id="578458"/>
    <lineage>
        <taxon>Eukaryota</taxon>
        <taxon>Fungi</taxon>
        <taxon>Dikarya</taxon>
        <taxon>Basidiomycota</taxon>
        <taxon>Agaricomycotina</taxon>
        <taxon>Agaricomycetes</taxon>
        <taxon>Agaricomycetidae</taxon>
        <taxon>Agaricales</taxon>
        <taxon>Schizophyllaceae</taxon>
        <taxon>Schizophyllum</taxon>
    </lineage>
</organism>
<accession>D8QBL7</accession>
<dbReference type="VEuPathDB" id="FungiDB:SCHCODRAFT_02509645"/>
<dbReference type="EMBL" id="GL377309">
    <property type="protein sequence ID" value="EFI94375.1"/>
    <property type="molecule type" value="Genomic_DNA"/>
</dbReference>
<gene>
    <name evidence="1" type="ORF">SCHCODRAFT_85705</name>
</gene>
<keyword evidence="2" id="KW-1185">Reference proteome</keyword>
<protein>
    <submittedName>
        <fullName evidence="1">Expressed protein</fullName>
    </submittedName>
</protein>
<evidence type="ECO:0000313" key="2">
    <source>
        <dbReference type="Proteomes" id="UP000007431"/>
    </source>
</evidence>
<sequence length="84" mass="9497">MLLLYPITRDDLSYLAADDQPLAALVSRLFWKQESSMQQFTAAKLVVRIIHAYSVPLRMIFHIIDALYTREHTACANAGARSST</sequence>
<dbReference type="HOGENOM" id="CLU_2528744_0_0_1"/>
<name>D8QBL7_SCHCM</name>
<dbReference type="AlphaFoldDB" id="D8QBL7"/>
<dbReference type="InParanoid" id="D8QBL7"/>
<dbReference type="Proteomes" id="UP000007431">
    <property type="component" value="Unassembled WGS sequence"/>
</dbReference>